<keyword evidence="6" id="KW-0735">Signal-anchor</keyword>
<evidence type="ECO:0000256" key="6">
    <source>
        <dbReference type="ARBA" id="ARBA00022968"/>
    </source>
</evidence>
<evidence type="ECO:0000256" key="2">
    <source>
        <dbReference type="ARBA" id="ARBA00008661"/>
    </source>
</evidence>
<gene>
    <name evidence="11" type="ORF">NECAME_10967</name>
</gene>
<keyword evidence="7" id="KW-1133">Transmembrane helix</keyword>
<keyword evidence="9" id="KW-0472">Membrane</keyword>
<evidence type="ECO:0000256" key="3">
    <source>
        <dbReference type="ARBA" id="ARBA00022676"/>
    </source>
</evidence>
<dbReference type="InterPro" id="IPR002659">
    <property type="entry name" value="Glyco_trans_31"/>
</dbReference>
<keyword evidence="5" id="KW-0812">Transmembrane</keyword>
<reference evidence="12" key="1">
    <citation type="journal article" date="2014" name="Nat. Genet.">
        <title>Genome of the human hookworm Necator americanus.</title>
        <authorList>
            <person name="Tang Y.T."/>
            <person name="Gao X."/>
            <person name="Rosa B.A."/>
            <person name="Abubucker S."/>
            <person name="Hallsworth-Pepin K."/>
            <person name="Martin J."/>
            <person name="Tyagi R."/>
            <person name="Heizer E."/>
            <person name="Zhang X."/>
            <person name="Bhonagiri-Palsikar V."/>
            <person name="Minx P."/>
            <person name="Warren W.C."/>
            <person name="Wang Q."/>
            <person name="Zhan B."/>
            <person name="Hotez P.J."/>
            <person name="Sternberg P.W."/>
            <person name="Dougall A."/>
            <person name="Gaze S.T."/>
            <person name="Mulvenna J."/>
            <person name="Sotillo J."/>
            <person name="Ranganathan S."/>
            <person name="Rabelo E.M."/>
            <person name="Wilson R.K."/>
            <person name="Felgner P.L."/>
            <person name="Bethony J."/>
            <person name="Hawdon J.M."/>
            <person name="Gasser R.B."/>
            <person name="Loukas A."/>
            <person name="Mitreva M."/>
        </authorList>
    </citation>
    <scope>NUCLEOTIDE SEQUENCE [LARGE SCALE GENOMIC DNA]</scope>
</reference>
<dbReference type="AlphaFoldDB" id="W2T6P0"/>
<keyword evidence="3 10" id="KW-0328">Glycosyltransferase</keyword>
<dbReference type="PANTHER" id="PTHR11214:SF3">
    <property type="entry name" value="BETA-1,3-GALACTOSYLTRANSFERASE 6"/>
    <property type="match status" value="1"/>
</dbReference>
<dbReference type="Proteomes" id="UP000053676">
    <property type="component" value="Unassembled WGS sequence"/>
</dbReference>
<evidence type="ECO:0000256" key="9">
    <source>
        <dbReference type="ARBA" id="ARBA00023136"/>
    </source>
</evidence>
<accession>W2T6P0</accession>
<evidence type="ECO:0000256" key="8">
    <source>
        <dbReference type="ARBA" id="ARBA00023034"/>
    </source>
</evidence>
<dbReference type="GO" id="GO:0016758">
    <property type="term" value="F:hexosyltransferase activity"/>
    <property type="evidence" value="ECO:0007669"/>
    <property type="project" value="InterPro"/>
</dbReference>
<keyword evidence="8 10" id="KW-0333">Golgi apparatus</keyword>
<proteinExistence type="inferred from homology"/>
<comment type="subcellular location">
    <subcellularLocation>
        <location evidence="1 10">Golgi apparatus membrane</location>
        <topology evidence="1 10">Single-pass type II membrane protein</topology>
    </subcellularLocation>
</comment>
<evidence type="ECO:0000256" key="7">
    <source>
        <dbReference type="ARBA" id="ARBA00022989"/>
    </source>
</evidence>
<name>W2T6P0_NECAM</name>
<dbReference type="KEGG" id="nai:NECAME_10967"/>
<sequence>MNEHRQYGDILQADFLDTYRNLTLKTYAHSRYISQNCMNVRAVVKVDDDIAWNVRLLFDYLSEIDPERNALYCRSVKKPHVDRKKSSKWLPESHAAFFVKLKHQD</sequence>
<evidence type="ECO:0000256" key="4">
    <source>
        <dbReference type="ARBA" id="ARBA00022679"/>
    </source>
</evidence>
<evidence type="ECO:0000256" key="10">
    <source>
        <dbReference type="RuleBase" id="RU363063"/>
    </source>
</evidence>
<evidence type="ECO:0000313" key="11">
    <source>
        <dbReference type="EMBL" id="ETN77558.1"/>
    </source>
</evidence>
<dbReference type="Gene3D" id="3.90.550.50">
    <property type="match status" value="1"/>
</dbReference>
<keyword evidence="12" id="KW-1185">Reference proteome</keyword>
<comment type="similarity">
    <text evidence="2 10">Belongs to the glycosyltransferase 31 family.</text>
</comment>
<dbReference type="GO" id="GO:0000139">
    <property type="term" value="C:Golgi membrane"/>
    <property type="evidence" value="ECO:0007669"/>
    <property type="project" value="UniProtKB-SubCell"/>
</dbReference>
<organism evidence="11 12">
    <name type="scientific">Necator americanus</name>
    <name type="common">Human hookworm</name>
    <dbReference type="NCBI Taxonomy" id="51031"/>
    <lineage>
        <taxon>Eukaryota</taxon>
        <taxon>Metazoa</taxon>
        <taxon>Ecdysozoa</taxon>
        <taxon>Nematoda</taxon>
        <taxon>Chromadorea</taxon>
        <taxon>Rhabditida</taxon>
        <taxon>Rhabditina</taxon>
        <taxon>Rhabditomorpha</taxon>
        <taxon>Strongyloidea</taxon>
        <taxon>Ancylostomatidae</taxon>
        <taxon>Bunostominae</taxon>
        <taxon>Necator</taxon>
    </lineage>
</organism>
<dbReference type="EMBL" id="KI660164">
    <property type="protein sequence ID" value="ETN77558.1"/>
    <property type="molecule type" value="Genomic_DNA"/>
</dbReference>
<dbReference type="Pfam" id="PF01762">
    <property type="entry name" value="Galactosyl_T"/>
    <property type="match status" value="1"/>
</dbReference>
<dbReference type="EC" id="2.4.1.-" evidence="10"/>
<dbReference type="PANTHER" id="PTHR11214">
    <property type="entry name" value="BETA-1,3-N-ACETYLGLUCOSAMINYLTRANSFERASE"/>
    <property type="match status" value="1"/>
</dbReference>
<dbReference type="GO" id="GO:0006493">
    <property type="term" value="P:protein O-linked glycosylation"/>
    <property type="evidence" value="ECO:0007669"/>
    <property type="project" value="TreeGrafter"/>
</dbReference>
<evidence type="ECO:0000313" key="12">
    <source>
        <dbReference type="Proteomes" id="UP000053676"/>
    </source>
</evidence>
<evidence type="ECO:0000256" key="1">
    <source>
        <dbReference type="ARBA" id="ARBA00004323"/>
    </source>
</evidence>
<dbReference type="OrthoDB" id="6355886at2759"/>
<evidence type="ECO:0000256" key="5">
    <source>
        <dbReference type="ARBA" id="ARBA00022692"/>
    </source>
</evidence>
<keyword evidence="4" id="KW-0808">Transferase</keyword>
<protein>
    <recommendedName>
        <fullName evidence="10">Hexosyltransferase</fullName>
        <ecNumber evidence="10">2.4.1.-</ecNumber>
    </recommendedName>
</protein>